<dbReference type="CDD" id="cd00200">
    <property type="entry name" value="WD40"/>
    <property type="match status" value="1"/>
</dbReference>
<dbReference type="GO" id="GO:0034247">
    <property type="term" value="P:snoRNA splicing"/>
    <property type="evidence" value="ECO:0007669"/>
    <property type="project" value="EnsemblFungi"/>
</dbReference>
<dbReference type="InterPro" id="IPR020472">
    <property type="entry name" value="WD40_PAC1"/>
</dbReference>
<feature type="repeat" description="WD" evidence="3">
    <location>
        <begin position="297"/>
        <end position="338"/>
    </location>
</feature>
<dbReference type="OMA" id="LNEPICY"/>
<protein>
    <recommendedName>
        <fullName evidence="5">Pre-mRNA processing factor 4 (PRP4)-like domain-containing protein</fullName>
    </recommendedName>
</protein>
<dbReference type="PROSITE" id="PS50294">
    <property type="entry name" value="WD_REPEATS_REGION"/>
    <property type="match status" value="4"/>
</dbReference>
<accession>A3GGZ4</accession>
<dbReference type="InterPro" id="IPR001680">
    <property type="entry name" value="WD40_rpt"/>
</dbReference>
<comment type="caution">
    <text evidence="6">The sequence shown here is derived from an EMBL/GenBank/DDBJ whole genome shotgun (WGS) entry which is preliminary data.</text>
</comment>
<dbReference type="Pfam" id="PF00400">
    <property type="entry name" value="WD40"/>
    <property type="match status" value="6"/>
</dbReference>
<feature type="repeat" description="WD" evidence="3">
    <location>
        <begin position="339"/>
        <end position="373"/>
    </location>
</feature>
<dbReference type="FunCoup" id="A3GGZ4">
    <property type="interactions" value="438"/>
</dbReference>
<dbReference type="eggNOG" id="KOG0272">
    <property type="taxonomic scope" value="Eukaryota"/>
</dbReference>
<feature type="repeat" description="WD" evidence="3">
    <location>
        <begin position="203"/>
        <end position="246"/>
    </location>
</feature>
<feature type="repeat" description="WD" evidence="3">
    <location>
        <begin position="452"/>
        <end position="485"/>
    </location>
</feature>
<dbReference type="AlphaFoldDB" id="A3GGZ4"/>
<feature type="region of interest" description="Disordered" evidence="4">
    <location>
        <begin position="1"/>
        <end position="31"/>
    </location>
</feature>
<evidence type="ECO:0000256" key="2">
    <source>
        <dbReference type="ARBA" id="ARBA00022737"/>
    </source>
</evidence>
<dbReference type="InterPro" id="IPR036285">
    <property type="entry name" value="PRP4-like_sf"/>
</dbReference>
<evidence type="ECO:0000256" key="4">
    <source>
        <dbReference type="SAM" id="MobiDB-lite"/>
    </source>
</evidence>
<dbReference type="InterPro" id="IPR036322">
    <property type="entry name" value="WD40_repeat_dom_sf"/>
</dbReference>
<evidence type="ECO:0000259" key="5">
    <source>
        <dbReference type="SMART" id="SM00500"/>
    </source>
</evidence>
<dbReference type="Pfam" id="PF08799">
    <property type="entry name" value="PRP4"/>
    <property type="match status" value="1"/>
</dbReference>
<dbReference type="EMBL" id="AAVQ01000001">
    <property type="protein sequence ID" value="EAZ64006.2"/>
    <property type="molecule type" value="Genomic_DNA"/>
</dbReference>
<dbReference type="SUPFAM" id="SSF158230">
    <property type="entry name" value="PRP4-like"/>
    <property type="match status" value="1"/>
</dbReference>
<dbReference type="InParanoid" id="A3GGZ4"/>
<keyword evidence="2" id="KW-0677">Repeat</keyword>
<evidence type="ECO:0000313" key="7">
    <source>
        <dbReference type="Proteomes" id="UP000002258"/>
    </source>
</evidence>
<dbReference type="Proteomes" id="UP000002258">
    <property type="component" value="Chromosome 1"/>
</dbReference>
<feature type="compositionally biased region" description="Polar residues" evidence="4">
    <location>
        <begin position="15"/>
        <end position="27"/>
    </location>
</feature>
<dbReference type="PANTHER" id="PTHR19846:SF0">
    <property type="entry name" value="PRE-MRNA PROCESSING FACTOR 4"/>
    <property type="match status" value="1"/>
</dbReference>
<evidence type="ECO:0000313" key="6">
    <source>
        <dbReference type="EMBL" id="EAZ64006.2"/>
    </source>
</evidence>
<dbReference type="RefSeq" id="XP_001388029.2">
    <property type="nucleotide sequence ID" value="XM_001387992.1"/>
</dbReference>
<dbReference type="GO" id="GO:0030621">
    <property type="term" value="F:U4 snRNA binding"/>
    <property type="evidence" value="ECO:0007669"/>
    <property type="project" value="TreeGrafter"/>
</dbReference>
<keyword evidence="7" id="KW-1185">Reference proteome</keyword>
<name>A3GGZ4_PICST</name>
<dbReference type="OrthoDB" id="540662at2759"/>
<evidence type="ECO:0000256" key="1">
    <source>
        <dbReference type="ARBA" id="ARBA00022574"/>
    </source>
</evidence>
<dbReference type="Gene3D" id="4.10.280.110">
    <property type="entry name" value="Pre-mRNA processing factor 4 domain"/>
    <property type="match status" value="1"/>
</dbReference>
<sequence length="485" mass="54958">MGGKGVTVLNDPRNRVSSSFDAKTVPTSDPEVRAELRKLGEPVTYFGEDDSDRRQRLIKLLSEKKHTNFDFDYEMEEDELLENEESDENEDDEDFYTPGEQELYTAREEILHSSLERARKRIEKQQKKTKDQSFIKYLKHRRHINSQLAKYELFGTQLIQGNTRALSAVRFSKDSELIATGSWDGGIYILDSGDLSTKFKSASGYHSEKVSAIDWDVYTDSNLLVSGGNEGNINFWKVNKESETKVIKPVVSIKAAHDNRITKTLFHPSGRFVTSTSCDQTWKLWDVNRPENALLQQEGHSKEVFAGSFHPDGSLFASGGFDAIGRIWDMRSGRSIVTLERHIKGIYSMDWSPNGYHLATASGDCSVKIWDLRKLQRDFKEIFSIPVHTKLVSDVRFFNRRSVSNVLSTEVANENGDNPEVLDSDGSFLVTSSFDGLVNIWSADNFIKVKTLRGHNDKVMSCDISCDGSTIVSSGWDRTVKLWKS</sequence>
<dbReference type="PROSITE" id="PS50082">
    <property type="entry name" value="WD_REPEATS_2"/>
    <property type="match status" value="6"/>
</dbReference>
<dbReference type="SMART" id="SM00320">
    <property type="entry name" value="WD40"/>
    <property type="match status" value="7"/>
</dbReference>
<dbReference type="GO" id="GO:0046540">
    <property type="term" value="C:U4/U6 x U5 tri-snRNP complex"/>
    <property type="evidence" value="ECO:0007669"/>
    <property type="project" value="EnsemblFungi"/>
</dbReference>
<dbReference type="HOGENOM" id="CLU_000288_57_20_1"/>
<dbReference type="InterPro" id="IPR014906">
    <property type="entry name" value="PRP4-like"/>
</dbReference>
<dbReference type="Gene3D" id="2.130.10.10">
    <property type="entry name" value="YVTN repeat-like/Quinoprotein amine dehydrogenase"/>
    <property type="match status" value="3"/>
</dbReference>
<dbReference type="InterPro" id="IPR015943">
    <property type="entry name" value="WD40/YVTN_repeat-like_dom_sf"/>
</dbReference>
<dbReference type="KEGG" id="pic:PICST_37533"/>
<dbReference type="InterPro" id="IPR019775">
    <property type="entry name" value="WD40_repeat_CS"/>
</dbReference>
<dbReference type="STRING" id="322104.A3GGZ4"/>
<organism evidence="6 7">
    <name type="scientific">Scheffersomyces stipitis (strain ATCC 58785 / CBS 6054 / NBRC 10063 / NRRL Y-11545)</name>
    <name type="common">Yeast</name>
    <name type="synonym">Pichia stipitis</name>
    <dbReference type="NCBI Taxonomy" id="322104"/>
    <lineage>
        <taxon>Eukaryota</taxon>
        <taxon>Fungi</taxon>
        <taxon>Dikarya</taxon>
        <taxon>Ascomycota</taxon>
        <taxon>Saccharomycotina</taxon>
        <taxon>Pichiomycetes</taxon>
        <taxon>Debaryomycetaceae</taxon>
        <taxon>Scheffersomyces</taxon>
    </lineage>
</organism>
<evidence type="ECO:0000256" key="3">
    <source>
        <dbReference type="PROSITE-ProRule" id="PRU00221"/>
    </source>
</evidence>
<dbReference type="SUPFAM" id="SSF50978">
    <property type="entry name" value="WD40 repeat-like"/>
    <property type="match status" value="1"/>
</dbReference>
<gene>
    <name evidence="6" type="ORF">PICST_37533</name>
</gene>
<dbReference type="GO" id="GO:0017070">
    <property type="term" value="F:U6 snRNA binding"/>
    <property type="evidence" value="ECO:0007669"/>
    <property type="project" value="TreeGrafter"/>
</dbReference>
<proteinExistence type="predicted"/>
<dbReference type="GO" id="GO:0000393">
    <property type="term" value="P:spliceosomal conformational changes to generate catalytic conformation"/>
    <property type="evidence" value="ECO:0007669"/>
    <property type="project" value="EnsemblFungi"/>
</dbReference>
<dbReference type="PANTHER" id="PTHR19846">
    <property type="entry name" value="WD40 REPEAT PROTEIN"/>
    <property type="match status" value="1"/>
</dbReference>
<dbReference type="SMART" id="SM00500">
    <property type="entry name" value="SFM"/>
    <property type="match status" value="1"/>
</dbReference>
<feature type="repeat" description="WD" evidence="3">
    <location>
        <begin position="159"/>
        <end position="191"/>
    </location>
</feature>
<reference evidence="6 7" key="1">
    <citation type="journal article" date="2007" name="Nat. Biotechnol.">
        <title>Genome sequence of the lignocellulose-bioconverting and xylose-fermenting yeast Pichia stipitis.</title>
        <authorList>
            <person name="Jeffries T.W."/>
            <person name="Grigoriev I.V."/>
            <person name="Grimwood J."/>
            <person name="Laplaza J.M."/>
            <person name="Aerts A."/>
            <person name="Salamov A."/>
            <person name="Schmutz J."/>
            <person name="Lindquist E."/>
            <person name="Dehal P."/>
            <person name="Shapiro H."/>
            <person name="Jin Y.S."/>
            <person name="Passoth V."/>
            <person name="Richardson P.M."/>
        </authorList>
    </citation>
    <scope>NUCLEOTIDE SEQUENCE [LARGE SCALE GENOMIC DNA]</scope>
    <source>
        <strain evidence="7">ATCC 58785 / CBS 6054 / NBRC 10063 / NRRL Y-11545</strain>
    </source>
</reference>
<dbReference type="PRINTS" id="PR00320">
    <property type="entry name" value="GPROTEINBRPT"/>
</dbReference>
<keyword evidence="1 3" id="KW-0853">WD repeat</keyword>
<dbReference type="GeneID" id="4851543"/>
<feature type="repeat" description="WD" evidence="3">
    <location>
        <begin position="254"/>
        <end position="295"/>
    </location>
</feature>
<dbReference type="PROSITE" id="PS00678">
    <property type="entry name" value="WD_REPEATS_1"/>
    <property type="match status" value="2"/>
</dbReference>
<feature type="domain" description="Pre-mRNA processing factor 4 (PRP4)-like" evidence="5">
    <location>
        <begin position="27"/>
        <end position="77"/>
    </location>
</feature>